<evidence type="ECO:0000313" key="1">
    <source>
        <dbReference type="EMBL" id="OWZ02967.1"/>
    </source>
</evidence>
<sequence length="95" mass="10714">MWHTNFVVEMTSASTNTGFNDGKTHKVFSRINMALFCNLSFSFCETNEASNYVNIGMVSPGFSTNSLVKYMWLLHEVETEITGMQENSFVIILDG</sequence>
<keyword evidence="2" id="KW-1185">Reference proteome</keyword>
<organism evidence="1 2">
    <name type="scientific">Phytophthora megakarya</name>
    <dbReference type="NCBI Taxonomy" id="4795"/>
    <lineage>
        <taxon>Eukaryota</taxon>
        <taxon>Sar</taxon>
        <taxon>Stramenopiles</taxon>
        <taxon>Oomycota</taxon>
        <taxon>Peronosporomycetes</taxon>
        <taxon>Peronosporales</taxon>
        <taxon>Peronosporaceae</taxon>
        <taxon>Phytophthora</taxon>
    </lineage>
</organism>
<dbReference type="EMBL" id="NBNE01005818">
    <property type="protein sequence ID" value="OWZ02967.1"/>
    <property type="molecule type" value="Genomic_DNA"/>
</dbReference>
<evidence type="ECO:0000313" key="2">
    <source>
        <dbReference type="Proteomes" id="UP000198211"/>
    </source>
</evidence>
<accession>A0A225VDT4</accession>
<dbReference type="AlphaFoldDB" id="A0A225VDT4"/>
<name>A0A225VDT4_9STRA</name>
<reference evidence="2" key="1">
    <citation type="submission" date="2017-03" db="EMBL/GenBank/DDBJ databases">
        <title>Phytopthora megakarya and P. palmivora, two closely related causual agents of cacao black pod achieved similar genome size and gene model numbers by different mechanisms.</title>
        <authorList>
            <person name="Ali S."/>
            <person name="Shao J."/>
            <person name="Larry D.J."/>
            <person name="Kronmiller B."/>
            <person name="Shen D."/>
            <person name="Strem M.D."/>
            <person name="Melnick R.L."/>
            <person name="Guiltinan M.J."/>
            <person name="Tyler B.M."/>
            <person name="Meinhardt L.W."/>
            <person name="Bailey B.A."/>
        </authorList>
    </citation>
    <scope>NUCLEOTIDE SEQUENCE [LARGE SCALE GENOMIC DNA]</scope>
    <source>
        <strain evidence="2">zdho120</strain>
    </source>
</reference>
<protein>
    <submittedName>
        <fullName evidence="1">Uncharacterized protein</fullName>
    </submittedName>
</protein>
<gene>
    <name evidence="1" type="ORF">PHMEG_00025379</name>
</gene>
<comment type="caution">
    <text evidence="1">The sequence shown here is derived from an EMBL/GenBank/DDBJ whole genome shotgun (WGS) entry which is preliminary data.</text>
</comment>
<proteinExistence type="predicted"/>
<dbReference type="Proteomes" id="UP000198211">
    <property type="component" value="Unassembled WGS sequence"/>
</dbReference>
<dbReference type="OrthoDB" id="141250at2759"/>